<accession>A0A0E0B2S3</accession>
<sequence>MAMGMRMGMGRWVDDAAMDFWSMISPSQLTDGEVKRRVLAVAAVTPEGDDPPTAANGECEEEEGGGGGAPAGAAVGRGESARDGSGSKSAGEERESRVFSARSSREEEEADG</sequence>
<evidence type="ECO:0000313" key="3">
    <source>
        <dbReference type="Proteomes" id="UP000026961"/>
    </source>
</evidence>
<dbReference type="HOGENOM" id="CLU_2149812_0_0_1"/>
<dbReference type="EnsemblPlants" id="OGLUM09G10090.1">
    <property type="protein sequence ID" value="OGLUM09G10090.1"/>
    <property type="gene ID" value="OGLUM09G10090"/>
</dbReference>
<dbReference type="Proteomes" id="UP000026961">
    <property type="component" value="Chromosome 9"/>
</dbReference>
<dbReference type="Gramene" id="OGLUM09G10090.1">
    <property type="protein sequence ID" value="OGLUM09G10090.1"/>
    <property type="gene ID" value="OGLUM09G10090"/>
</dbReference>
<keyword evidence="3" id="KW-1185">Reference proteome</keyword>
<proteinExistence type="predicted"/>
<evidence type="ECO:0000256" key="1">
    <source>
        <dbReference type="SAM" id="MobiDB-lite"/>
    </source>
</evidence>
<evidence type="ECO:0000313" key="2">
    <source>
        <dbReference type="EnsemblPlants" id="OGLUM09G10090.1"/>
    </source>
</evidence>
<feature type="region of interest" description="Disordered" evidence="1">
    <location>
        <begin position="44"/>
        <end position="112"/>
    </location>
</feature>
<protein>
    <submittedName>
        <fullName evidence="2">Uncharacterized protein</fullName>
    </submittedName>
</protein>
<name>A0A0E0B2S3_9ORYZ</name>
<organism evidence="2">
    <name type="scientific">Oryza glumipatula</name>
    <dbReference type="NCBI Taxonomy" id="40148"/>
    <lineage>
        <taxon>Eukaryota</taxon>
        <taxon>Viridiplantae</taxon>
        <taxon>Streptophyta</taxon>
        <taxon>Embryophyta</taxon>
        <taxon>Tracheophyta</taxon>
        <taxon>Spermatophyta</taxon>
        <taxon>Magnoliopsida</taxon>
        <taxon>Liliopsida</taxon>
        <taxon>Poales</taxon>
        <taxon>Poaceae</taxon>
        <taxon>BOP clade</taxon>
        <taxon>Oryzoideae</taxon>
        <taxon>Oryzeae</taxon>
        <taxon>Oryzinae</taxon>
        <taxon>Oryza</taxon>
    </lineage>
</organism>
<reference evidence="2" key="2">
    <citation type="submission" date="2018-05" db="EMBL/GenBank/DDBJ databases">
        <title>OgluRS3 (Oryza glumaepatula Reference Sequence Version 3).</title>
        <authorList>
            <person name="Zhang J."/>
            <person name="Kudrna D."/>
            <person name="Lee S."/>
            <person name="Talag J."/>
            <person name="Welchert J."/>
            <person name="Wing R.A."/>
        </authorList>
    </citation>
    <scope>NUCLEOTIDE SEQUENCE [LARGE SCALE GENOMIC DNA]</scope>
</reference>
<dbReference type="AlphaFoldDB" id="A0A0E0B2S3"/>
<reference evidence="2" key="1">
    <citation type="submission" date="2015-04" db="UniProtKB">
        <authorList>
            <consortium name="EnsemblPlants"/>
        </authorList>
    </citation>
    <scope>IDENTIFICATION</scope>
</reference>